<keyword evidence="3" id="KW-1185">Reference proteome</keyword>
<name>A0A9W9YMY5_9CNID</name>
<dbReference type="SUPFAM" id="SSF52540">
    <property type="entry name" value="P-loop containing nucleoside triphosphate hydrolases"/>
    <property type="match status" value="1"/>
</dbReference>
<dbReference type="OrthoDB" id="432234at2759"/>
<evidence type="ECO:0000256" key="1">
    <source>
        <dbReference type="SAM" id="MobiDB-lite"/>
    </source>
</evidence>
<proteinExistence type="predicted"/>
<gene>
    <name evidence="2" type="ORF">OS493_019910</name>
</gene>
<evidence type="ECO:0000313" key="3">
    <source>
        <dbReference type="Proteomes" id="UP001163046"/>
    </source>
</evidence>
<sequence length="223" mass="25344">MARRQKRSSNPLQQNNGKTVSSAKRAKRWSLAGLSVTHGLYQQFRCVDKHYAALLEHVHYWQPTQKFLDSYQEGRVCVQSQIVRDRDIWQGIVQDTSATVLTVPRKAADRVNSVVVDKCSWTKSQCRRLLAREDQRMVFSYPSTSLNEDGNKIVTYPFTPAYGLTICKAQGATLNKVLLWLDCPIVPAGTAYVGMSRVRRLEDITFLNRVLSSQVKPVCQHAE</sequence>
<feature type="region of interest" description="Disordered" evidence="1">
    <location>
        <begin position="1"/>
        <end position="24"/>
    </location>
</feature>
<dbReference type="AlphaFoldDB" id="A0A9W9YMY5"/>
<evidence type="ECO:0000313" key="2">
    <source>
        <dbReference type="EMBL" id="KAJ7359003.1"/>
    </source>
</evidence>
<dbReference type="Proteomes" id="UP001163046">
    <property type="component" value="Unassembled WGS sequence"/>
</dbReference>
<accession>A0A9W9YMY5</accession>
<organism evidence="2 3">
    <name type="scientific">Desmophyllum pertusum</name>
    <dbReference type="NCBI Taxonomy" id="174260"/>
    <lineage>
        <taxon>Eukaryota</taxon>
        <taxon>Metazoa</taxon>
        <taxon>Cnidaria</taxon>
        <taxon>Anthozoa</taxon>
        <taxon>Hexacorallia</taxon>
        <taxon>Scleractinia</taxon>
        <taxon>Caryophylliina</taxon>
        <taxon>Caryophylliidae</taxon>
        <taxon>Desmophyllum</taxon>
    </lineage>
</organism>
<feature type="compositionally biased region" description="Polar residues" evidence="1">
    <location>
        <begin position="8"/>
        <end position="22"/>
    </location>
</feature>
<reference evidence="2" key="1">
    <citation type="submission" date="2023-01" db="EMBL/GenBank/DDBJ databases">
        <title>Genome assembly of the deep-sea coral Lophelia pertusa.</title>
        <authorList>
            <person name="Herrera S."/>
            <person name="Cordes E."/>
        </authorList>
    </citation>
    <scope>NUCLEOTIDE SEQUENCE</scope>
    <source>
        <strain evidence="2">USNM1676648</strain>
        <tissue evidence="2">Polyp</tissue>
    </source>
</reference>
<comment type="caution">
    <text evidence="2">The sequence shown here is derived from an EMBL/GenBank/DDBJ whole genome shotgun (WGS) entry which is preliminary data.</text>
</comment>
<protein>
    <submittedName>
        <fullName evidence="2">Uncharacterized protein</fullName>
    </submittedName>
</protein>
<dbReference type="InterPro" id="IPR027417">
    <property type="entry name" value="P-loop_NTPase"/>
</dbReference>
<dbReference type="EMBL" id="MU827313">
    <property type="protein sequence ID" value="KAJ7359003.1"/>
    <property type="molecule type" value="Genomic_DNA"/>
</dbReference>